<evidence type="ECO:0000313" key="1">
    <source>
        <dbReference type="EMBL" id="KRN92570.1"/>
    </source>
</evidence>
<protein>
    <submittedName>
        <fullName evidence="1">Uncharacterized protein</fullName>
    </submittedName>
</protein>
<evidence type="ECO:0000313" key="2">
    <source>
        <dbReference type="Proteomes" id="UP000051529"/>
    </source>
</evidence>
<gene>
    <name evidence="1" type="ORF">IV44_GL001777</name>
</gene>
<comment type="caution">
    <text evidence="1">The sequence shown here is derived from an EMBL/GenBank/DDBJ whole genome shotgun (WGS) entry which is preliminary data.</text>
</comment>
<dbReference type="PATRIC" id="fig|695563.3.peg.1851"/>
<dbReference type="EMBL" id="JQBQ01000007">
    <property type="protein sequence ID" value="KRN92570.1"/>
    <property type="molecule type" value="Genomic_DNA"/>
</dbReference>
<dbReference type="GeneID" id="66523112"/>
<dbReference type="RefSeq" id="WP_013641478.1">
    <property type="nucleotide sequence ID" value="NZ_JQBQ01000007.1"/>
</dbReference>
<sequence length="172" mass="19709">MKKRLVYLFSVVFFVFLGLLQLGLKPQKVEAAYGILHPYSTPVATRGNWYYLDRDSKGTQKIYTVKITAHAVDKDKLYVPSQKYFEKHVYNASEKKRNQFIEKTKNIYAGYNYKKGFNVNNWVSLAGDGVYYIPVTRKVKGKKVKALRIATGAGPYTAAYAYKTKKLARLAK</sequence>
<dbReference type="Proteomes" id="UP000051529">
    <property type="component" value="Unassembled WGS sequence"/>
</dbReference>
<organism evidence="1 2">
    <name type="scientific">Lactobacillus amylovorus subsp. animalium DSM 16698</name>
    <dbReference type="NCBI Taxonomy" id="695563"/>
    <lineage>
        <taxon>Bacteria</taxon>
        <taxon>Bacillati</taxon>
        <taxon>Bacillota</taxon>
        <taxon>Bacilli</taxon>
        <taxon>Lactobacillales</taxon>
        <taxon>Lactobacillaceae</taxon>
        <taxon>Lactobacillus</taxon>
        <taxon>Lactobacillus amylovorus subsp. animalium</taxon>
    </lineage>
</organism>
<accession>A0A0R2L0H6</accession>
<reference evidence="1 2" key="1">
    <citation type="journal article" date="2015" name="Genome Announc.">
        <title>Expanding the biotechnology potential of lactobacilli through comparative genomics of 213 strains and associated genera.</title>
        <authorList>
            <person name="Sun Z."/>
            <person name="Harris H.M."/>
            <person name="McCann A."/>
            <person name="Guo C."/>
            <person name="Argimon S."/>
            <person name="Zhang W."/>
            <person name="Yang X."/>
            <person name="Jeffery I.B."/>
            <person name="Cooney J.C."/>
            <person name="Kagawa T.F."/>
            <person name="Liu W."/>
            <person name="Song Y."/>
            <person name="Salvetti E."/>
            <person name="Wrobel A."/>
            <person name="Rasinkangas P."/>
            <person name="Parkhill J."/>
            <person name="Rea M.C."/>
            <person name="O'Sullivan O."/>
            <person name="Ritari J."/>
            <person name="Douillard F.P."/>
            <person name="Paul Ross R."/>
            <person name="Yang R."/>
            <person name="Briner A.E."/>
            <person name="Felis G.E."/>
            <person name="de Vos W.M."/>
            <person name="Barrangou R."/>
            <person name="Klaenhammer T.R."/>
            <person name="Caufield P.W."/>
            <person name="Cui Y."/>
            <person name="Zhang H."/>
            <person name="O'Toole P.W."/>
        </authorList>
    </citation>
    <scope>NUCLEOTIDE SEQUENCE [LARGE SCALE GENOMIC DNA]</scope>
    <source>
        <strain evidence="1 2">DSM 16698</strain>
    </source>
</reference>
<proteinExistence type="predicted"/>
<name>A0A0R2L0H6_LACAM</name>
<dbReference type="AlphaFoldDB" id="A0A0R2L0H6"/>